<keyword evidence="3" id="KW-0482">Metalloprotease</keyword>
<proteinExistence type="predicted"/>
<comment type="caution">
    <text evidence="3">The sequence shown here is derived from an EMBL/GenBank/DDBJ whole genome shotgun (WGS) entry which is preliminary data.</text>
</comment>
<keyword evidence="1" id="KW-0812">Transmembrane</keyword>
<feature type="transmembrane region" description="Helical" evidence="1">
    <location>
        <begin position="120"/>
        <end position="138"/>
    </location>
</feature>
<keyword evidence="4" id="KW-1185">Reference proteome</keyword>
<evidence type="ECO:0000256" key="1">
    <source>
        <dbReference type="SAM" id="Phobius"/>
    </source>
</evidence>
<accession>A0A4R0JRB6</accession>
<reference evidence="3 4" key="1">
    <citation type="submission" date="2019-02" db="EMBL/GenBank/DDBJ databases">
        <title>Kribbella capetownensis sp. nov. and Kribbella speibonae sp. nov., isolated from soil.</title>
        <authorList>
            <person name="Curtis S.M."/>
            <person name="Norton I."/>
            <person name="Everest G.J."/>
            <person name="Meyers P.R."/>
        </authorList>
    </citation>
    <scope>NUCLEOTIDE SEQUENCE [LARGE SCALE GENOMIC DNA]</scope>
    <source>
        <strain evidence="3 4">YM53</strain>
    </source>
</reference>
<keyword evidence="3" id="KW-0378">Hydrolase</keyword>
<keyword evidence="3" id="KW-0645">Protease</keyword>
<dbReference type="Pfam" id="PF02517">
    <property type="entry name" value="Rce1-like"/>
    <property type="match status" value="1"/>
</dbReference>
<feature type="transmembrane region" description="Helical" evidence="1">
    <location>
        <begin position="192"/>
        <end position="211"/>
    </location>
</feature>
<feature type="transmembrane region" description="Helical" evidence="1">
    <location>
        <begin position="272"/>
        <end position="291"/>
    </location>
</feature>
<dbReference type="AlphaFoldDB" id="A0A4R0JRB6"/>
<dbReference type="Proteomes" id="UP000293342">
    <property type="component" value="Unassembled WGS sequence"/>
</dbReference>
<dbReference type="GO" id="GO:0080120">
    <property type="term" value="P:CAAX-box protein maturation"/>
    <property type="evidence" value="ECO:0007669"/>
    <property type="project" value="UniProtKB-ARBA"/>
</dbReference>
<dbReference type="OrthoDB" id="3693644at2"/>
<evidence type="ECO:0000313" key="3">
    <source>
        <dbReference type="EMBL" id="TCC44585.1"/>
    </source>
</evidence>
<feature type="transmembrane region" description="Helical" evidence="1">
    <location>
        <begin position="158"/>
        <end position="180"/>
    </location>
</feature>
<organism evidence="3 4">
    <name type="scientific">Kribbella capetownensis</name>
    <dbReference type="NCBI Taxonomy" id="1572659"/>
    <lineage>
        <taxon>Bacteria</taxon>
        <taxon>Bacillati</taxon>
        <taxon>Actinomycetota</taxon>
        <taxon>Actinomycetes</taxon>
        <taxon>Propionibacteriales</taxon>
        <taxon>Kribbellaceae</taxon>
        <taxon>Kribbella</taxon>
    </lineage>
</organism>
<feature type="transmembrane region" description="Helical" evidence="1">
    <location>
        <begin position="217"/>
        <end position="236"/>
    </location>
</feature>
<feature type="domain" description="CAAX prenyl protease 2/Lysostaphin resistance protein A-like" evidence="2">
    <location>
        <begin position="157"/>
        <end position="255"/>
    </location>
</feature>
<evidence type="ECO:0000313" key="4">
    <source>
        <dbReference type="Proteomes" id="UP000293342"/>
    </source>
</evidence>
<feature type="transmembrane region" description="Helical" evidence="1">
    <location>
        <begin position="89"/>
        <end position="108"/>
    </location>
</feature>
<dbReference type="GO" id="GO:0008237">
    <property type="term" value="F:metallopeptidase activity"/>
    <property type="evidence" value="ECO:0007669"/>
    <property type="project" value="UniProtKB-KW"/>
</dbReference>
<evidence type="ECO:0000259" key="2">
    <source>
        <dbReference type="Pfam" id="PF02517"/>
    </source>
</evidence>
<gene>
    <name evidence="3" type="ORF">E0H75_34010</name>
</gene>
<dbReference type="EMBL" id="SJKD01000009">
    <property type="protein sequence ID" value="TCC44585.1"/>
    <property type="molecule type" value="Genomic_DNA"/>
</dbReference>
<sequence>MAMSIRYRMVNPPYGGVWKGDVMNAQTIEAEPAARRIAEQHKPRGPIGVIRRYPIISFVVLACFFGWLRYITAYFGLGSNPENNPLGPLAAALVVTACQGRAELRAWGRRLRNWRAAPKWYLLAILAPVVVHIVNVLVNHLLGAPLLTSAQLAGWPEVLPSFLVLVVLIGVGEEAGWMAFAAPILLRRHGFLAAWALAAAMRILWHLPLMITGDLPWVVGIVGNAAFTMVMLRVLVASGGRWTLAAVWHAGLNAVGSGFFFLMVTGEDKARLGYLLAAAYTVIATVVYFAGRRSVT</sequence>
<feature type="transmembrane region" description="Helical" evidence="1">
    <location>
        <begin position="53"/>
        <end position="77"/>
    </location>
</feature>
<keyword evidence="1" id="KW-1133">Transmembrane helix</keyword>
<feature type="transmembrane region" description="Helical" evidence="1">
    <location>
        <begin position="243"/>
        <end position="266"/>
    </location>
</feature>
<keyword evidence="1" id="KW-0472">Membrane</keyword>
<dbReference type="GO" id="GO:0006508">
    <property type="term" value="P:proteolysis"/>
    <property type="evidence" value="ECO:0007669"/>
    <property type="project" value="UniProtKB-KW"/>
</dbReference>
<protein>
    <submittedName>
        <fullName evidence="3">CPBP family intramembrane metalloprotease</fullName>
    </submittedName>
</protein>
<dbReference type="InterPro" id="IPR003675">
    <property type="entry name" value="Rce1/LyrA-like_dom"/>
</dbReference>
<dbReference type="GO" id="GO:0004175">
    <property type="term" value="F:endopeptidase activity"/>
    <property type="evidence" value="ECO:0007669"/>
    <property type="project" value="UniProtKB-ARBA"/>
</dbReference>
<name>A0A4R0JRB6_9ACTN</name>